<evidence type="ECO:0000256" key="4">
    <source>
        <dbReference type="ARBA" id="ARBA00022692"/>
    </source>
</evidence>
<dbReference type="InterPro" id="IPR000515">
    <property type="entry name" value="MetI-like"/>
</dbReference>
<keyword evidence="3" id="KW-1003">Cell membrane</keyword>
<evidence type="ECO:0000259" key="8">
    <source>
        <dbReference type="PROSITE" id="PS50928"/>
    </source>
</evidence>
<keyword evidence="10" id="KW-1185">Reference proteome</keyword>
<name>A0A516Q5P9_9ACTN</name>
<organism evidence="9 10">
    <name type="scientific">Microlunatus elymi</name>
    <dbReference type="NCBI Taxonomy" id="2596828"/>
    <lineage>
        <taxon>Bacteria</taxon>
        <taxon>Bacillati</taxon>
        <taxon>Actinomycetota</taxon>
        <taxon>Actinomycetes</taxon>
        <taxon>Propionibacteriales</taxon>
        <taxon>Propionibacteriaceae</taxon>
        <taxon>Microlunatus</taxon>
    </lineage>
</organism>
<feature type="transmembrane region" description="Helical" evidence="7">
    <location>
        <begin position="263"/>
        <end position="285"/>
    </location>
</feature>
<dbReference type="AlphaFoldDB" id="A0A516Q5P9"/>
<dbReference type="Proteomes" id="UP000319263">
    <property type="component" value="Chromosome"/>
</dbReference>
<sequence>MAVFLGVPLVIYLVFVISPFAQSIYYSLTDWSGFSSTMNFVGLRNFRALLSDDLFLRALRNNVILLIALPIFTLVVALIFASLVTVAGSSRGQVRGLRNSGLYRVVSFFPYVIPGIVIGLIWAQIYDPSAGLLNGILTGLGFDRFESYPWLGDERTAMAASIFAMAWGGIGFYMVLFIAAIRGIDPQYYEAMRLDGAGRFSTAIHLTLPLIRDNVQTAYIYLGIAALDGFVFMQALNPAGGPDNSTLVMGQLLFRTAFTQGKFGYATAMGVALAIVTLAFAALVFTVNRLTGADKDTGR</sequence>
<feature type="domain" description="ABC transmembrane type-1" evidence="8">
    <location>
        <begin position="59"/>
        <end position="284"/>
    </location>
</feature>
<evidence type="ECO:0000256" key="7">
    <source>
        <dbReference type="RuleBase" id="RU363032"/>
    </source>
</evidence>
<dbReference type="SUPFAM" id="SSF161098">
    <property type="entry name" value="MetI-like"/>
    <property type="match status" value="1"/>
</dbReference>
<dbReference type="Gene3D" id="1.10.3720.10">
    <property type="entry name" value="MetI-like"/>
    <property type="match status" value="1"/>
</dbReference>
<proteinExistence type="inferred from homology"/>
<evidence type="ECO:0000256" key="6">
    <source>
        <dbReference type="ARBA" id="ARBA00023136"/>
    </source>
</evidence>
<gene>
    <name evidence="9" type="ORF">FOE78_02085</name>
</gene>
<evidence type="ECO:0000313" key="10">
    <source>
        <dbReference type="Proteomes" id="UP000319263"/>
    </source>
</evidence>
<feature type="transmembrane region" description="Helical" evidence="7">
    <location>
        <begin position="218"/>
        <end position="236"/>
    </location>
</feature>
<evidence type="ECO:0000313" key="9">
    <source>
        <dbReference type="EMBL" id="QDP98521.1"/>
    </source>
</evidence>
<comment type="similarity">
    <text evidence="7">Belongs to the binding-protein-dependent transport system permease family.</text>
</comment>
<feature type="transmembrane region" description="Helical" evidence="7">
    <location>
        <begin position="101"/>
        <end position="125"/>
    </location>
</feature>
<reference evidence="9 10" key="1">
    <citation type="submission" date="2019-07" db="EMBL/GenBank/DDBJ databases">
        <title>Microlunatus dokdonensis sp. nov. isolated from the rhizospheric soil of the wild plant Elymus tsukushiensis.</title>
        <authorList>
            <person name="Ghim S.-Y."/>
            <person name="Hwang Y.-J."/>
            <person name="Son J.-S."/>
            <person name="Shin J.-H."/>
        </authorList>
    </citation>
    <scope>NUCLEOTIDE SEQUENCE [LARGE SCALE GENOMIC DNA]</scope>
    <source>
        <strain evidence="9 10">KUDC0627</strain>
    </source>
</reference>
<dbReference type="GO" id="GO:0005886">
    <property type="term" value="C:plasma membrane"/>
    <property type="evidence" value="ECO:0007669"/>
    <property type="project" value="UniProtKB-SubCell"/>
</dbReference>
<evidence type="ECO:0000256" key="2">
    <source>
        <dbReference type="ARBA" id="ARBA00022448"/>
    </source>
</evidence>
<feature type="transmembrane region" description="Helical" evidence="7">
    <location>
        <begin position="157"/>
        <end position="184"/>
    </location>
</feature>
<dbReference type="InterPro" id="IPR035906">
    <property type="entry name" value="MetI-like_sf"/>
</dbReference>
<dbReference type="InterPro" id="IPR051393">
    <property type="entry name" value="ABC_transporter_permease"/>
</dbReference>
<keyword evidence="4 7" id="KW-0812">Transmembrane</keyword>
<keyword evidence="2 7" id="KW-0813">Transport</keyword>
<evidence type="ECO:0000256" key="3">
    <source>
        <dbReference type="ARBA" id="ARBA00022475"/>
    </source>
</evidence>
<dbReference type="Pfam" id="PF00528">
    <property type="entry name" value="BPD_transp_1"/>
    <property type="match status" value="1"/>
</dbReference>
<dbReference type="PANTHER" id="PTHR30193:SF41">
    <property type="entry name" value="DIACETYLCHITOBIOSE UPTAKE SYSTEM PERMEASE PROTEIN NGCF"/>
    <property type="match status" value="1"/>
</dbReference>
<dbReference type="PROSITE" id="PS50928">
    <property type="entry name" value="ABC_TM1"/>
    <property type="match status" value="1"/>
</dbReference>
<comment type="subcellular location">
    <subcellularLocation>
        <location evidence="1 7">Cell membrane</location>
        <topology evidence="1 7">Multi-pass membrane protein</topology>
    </subcellularLocation>
</comment>
<dbReference type="OrthoDB" id="9804439at2"/>
<keyword evidence="5 7" id="KW-1133">Transmembrane helix</keyword>
<feature type="transmembrane region" description="Helical" evidence="7">
    <location>
        <begin position="63"/>
        <end position="89"/>
    </location>
</feature>
<dbReference type="PANTHER" id="PTHR30193">
    <property type="entry name" value="ABC TRANSPORTER PERMEASE PROTEIN"/>
    <property type="match status" value="1"/>
</dbReference>
<dbReference type="GO" id="GO:0055085">
    <property type="term" value="P:transmembrane transport"/>
    <property type="evidence" value="ECO:0007669"/>
    <property type="project" value="InterPro"/>
</dbReference>
<dbReference type="CDD" id="cd06261">
    <property type="entry name" value="TM_PBP2"/>
    <property type="match status" value="1"/>
</dbReference>
<accession>A0A516Q5P9</accession>
<evidence type="ECO:0000256" key="1">
    <source>
        <dbReference type="ARBA" id="ARBA00004651"/>
    </source>
</evidence>
<keyword evidence="6 7" id="KW-0472">Membrane</keyword>
<dbReference type="KEGG" id="mik:FOE78_02085"/>
<evidence type="ECO:0000256" key="5">
    <source>
        <dbReference type="ARBA" id="ARBA00022989"/>
    </source>
</evidence>
<protein>
    <submittedName>
        <fullName evidence="9">Sugar ABC transporter permease</fullName>
    </submittedName>
</protein>
<dbReference type="EMBL" id="CP041692">
    <property type="protein sequence ID" value="QDP98521.1"/>
    <property type="molecule type" value="Genomic_DNA"/>
</dbReference>